<dbReference type="EMBL" id="JAGGKG010000030">
    <property type="protein sequence ID" value="MBP1907625.1"/>
    <property type="molecule type" value="Genomic_DNA"/>
</dbReference>
<evidence type="ECO:0000259" key="1">
    <source>
        <dbReference type="Pfam" id="PF08241"/>
    </source>
</evidence>
<dbReference type="SUPFAM" id="SSF53335">
    <property type="entry name" value="S-adenosyl-L-methionine-dependent methyltransferases"/>
    <property type="match status" value="1"/>
</dbReference>
<accession>A0ABS4FYG7</accession>
<reference evidence="2 3" key="1">
    <citation type="submission" date="2021-03" db="EMBL/GenBank/DDBJ databases">
        <title>Genomic Encyclopedia of Type Strains, Phase IV (KMG-IV): sequencing the most valuable type-strain genomes for metagenomic binning, comparative biology and taxonomic classification.</title>
        <authorList>
            <person name="Goeker M."/>
        </authorList>
    </citation>
    <scope>NUCLEOTIDE SEQUENCE [LARGE SCALE GENOMIC DNA]</scope>
    <source>
        <strain evidence="2 3">DSM 14349</strain>
    </source>
</reference>
<organism evidence="2 3">
    <name type="scientific">Paenibacillus turicensis</name>
    <dbReference type="NCBI Taxonomy" id="160487"/>
    <lineage>
        <taxon>Bacteria</taxon>
        <taxon>Bacillati</taxon>
        <taxon>Bacillota</taxon>
        <taxon>Bacilli</taxon>
        <taxon>Bacillales</taxon>
        <taxon>Paenibacillaceae</taxon>
        <taxon>Paenibacillus</taxon>
    </lineage>
</organism>
<dbReference type="RefSeq" id="WP_245251681.1">
    <property type="nucleotide sequence ID" value="NZ_JAGGKG010000030.1"/>
</dbReference>
<dbReference type="Proteomes" id="UP001519272">
    <property type="component" value="Unassembled WGS sequence"/>
</dbReference>
<evidence type="ECO:0000313" key="3">
    <source>
        <dbReference type="Proteomes" id="UP001519272"/>
    </source>
</evidence>
<proteinExistence type="predicted"/>
<sequence length="245" mass="28170">MNNKNTMQYTVSQKYNSPMFIAKFMGPNPLKLQEEMLKNHKIPAGSIVCDLGSGQGVTSVMLAKDYGFTVYATDLWSDPQENRKFFNEMGLTEEQIIPDKSDATDFPFEENFFDAVISTDSYNYWGRDPEYLDAKLLPFVKSGGYLYICVPGMKKDCHDHLPEELLLSWTPEQLAYLRDITYWIEILNSSEDAEVISIYEMKGNNDELWEDWISQENEIAVNDRKAIGAGGLKYLNFIAFVLRKK</sequence>
<protein>
    <submittedName>
        <fullName evidence="2">Cyclopropane fatty-acyl-phospholipid synthase-like methyltransferase</fullName>
    </submittedName>
</protein>
<dbReference type="Pfam" id="PF08241">
    <property type="entry name" value="Methyltransf_11"/>
    <property type="match status" value="1"/>
</dbReference>
<name>A0ABS4FYG7_9BACL</name>
<dbReference type="Gene3D" id="3.40.50.150">
    <property type="entry name" value="Vaccinia Virus protein VP39"/>
    <property type="match status" value="1"/>
</dbReference>
<gene>
    <name evidence="2" type="ORF">J2Z32_004305</name>
</gene>
<comment type="caution">
    <text evidence="2">The sequence shown here is derived from an EMBL/GenBank/DDBJ whole genome shotgun (WGS) entry which is preliminary data.</text>
</comment>
<feature type="domain" description="Methyltransferase type 11" evidence="1">
    <location>
        <begin position="50"/>
        <end position="148"/>
    </location>
</feature>
<dbReference type="CDD" id="cd02440">
    <property type="entry name" value="AdoMet_MTases"/>
    <property type="match status" value="1"/>
</dbReference>
<keyword evidence="3" id="KW-1185">Reference proteome</keyword>
<evidence type="ECO:0000313" key="2">
    <source>
        <dbReference type="EMBL" id="MBP1907625.1"/>
    </source>
</evidence>
<dbReference type="InterPro" id="IPR013216">
    <property type="entry name" value="Methyltransf_11"/>
</dbReference>
<dbReference type="InterPro" id="IPR029063">
    <property type="entry name" value="SAM-dependent_MTases_sf"/>
</dbReference>